<gene>
    <name evidence="4" type="ORF">GMARGA_LOCUS40661</name>
</gene>
<dbReference type="SUPFAM" id="SSF47095">
    <property type="entry name" value="HMG-box"/>
    <property type="match status" value="1"/>
</dbReference>
<proteinExistence type="predicted"/>
<protein>
    <submittedName>
        <fullName evidence="4">1825_t:CDS:1</fullName>
    </submittedName>
</protein>
<dbReference type="InterPro" id="IPR009071">
    <property type="entry name" value="HMG_box_dom"/>
</dbReference>
<keyword evidence="1" id="KW-0539">Nucleus</keyword>
<feature type="DNA-binding region" description="HMG box" evidence="1">
    <location>
        <begin position="69"/>
        <end position="139"/>
    </location>
</feature>
<keyword evidence="1" id="KW-0238">DNA-binding</keyword>
<evidence type="ECO:0000313" key="4">
    <source>
        <dbReference type="EMBL" id="CAG8851297.1"/>
    </source>
</evidence>
<dbReference type="EMBL" id="CAJVQB010105336">
    <property type="protein sequence ID" value="CAG8851297.1"/>
    <property type="molecule type" value="Genomic_DNA"/>
</dbReference>
<accession>A0ABN7X9Z3</accession>
<organism evidence="4 5">
    <name type="scientific">Gigaspora margarita</name>
    <dbReference type="NCBI Taxonomy" id="4874"/>
    <lineage>
        <taxon>Eukaryota</taxon>
        <taxon>Fungi</taxon>
        <taxon>Fungi incertae sedis</taxon>
        <taxon>Mucoromycota</taxon>
        <taxon>Glomeromycotina</taxon>
        <taxon>Glomeromycetes</taxon>
        <taxon>Diversisporales</taxon>
        <taxon>Gigasporaceae</taxon>
        <taxon>Gigaspora</taxon>
    </lineage>
</organism>
<name>A0ABN7X9Z3_GIGMA</name>
<dbReference type="Proteomes" id="UP000789901">
    <property type="component" value="Unassembled WGS sequence"/>
</dbReference>
<comment type="caution">
    <text evidence="4">The sequence shown here is derived from an EMBL/GenBank/DDBJ whole genome shotgun (WGS) entry which is preliminary data.</text>
</comment>
<keyword evidence="5" id="KW-1185">Reference proteome</keyword>
<feature type="domain" description="HMG box" evidence="3">
    <location>
        <begin position="69"/>
        <end position="139"/>
    </location>
</feature>
<dbReference type="Pfam" id="PF00505">
    <property type="entry name" value="HMG_box"/>
    <property type="match status" value="1"/>
</dbReference>
<dbReference type="Gene3D" id="1.10.30.10">
    <property type="entry name" value="High mobility group box domain"/>
    <property type="match status" value="1"/>
</dbReference>
<dbReference type="SMART" id="SM00398">
    <property type="entry name" value="HMG"/>
    <property type="match status" value="1"/>
</dbReference>
<reference evidence="4 5" key="1">
    <citation type="submission" date="2021-06" db="EMBL/GenBank/DDBJ databases">
        <authorList>
            <person name="Kallberg Y."/>
            <person name="Tangrot J."/>
            <person name="Rosling A."/>
        </authorList>
    </citation>
    <scope>NUCLEOTIDE SEQUENCE [LARGE SCALE GENOMIC DNA]</scope>
    <source>
        <strain evidence="4 5">120-4 pot B 10/14</strain>
    </source>
</reference>
<feature type="compositionally biased region" description="Basic and acidic residues" evidence="2">
    <location>
        <begin position="45"/>
        <end position="57"/>
    </location>
</feature>
<evidence type="ECO:0000256" key="2">
    <source>
        <dbReference type="SAM" id="MobiDB-lite"/>
    </source>
</evidence>
<evidence type="ECO:0000313" key="5">
    <source>
        <dbReference type="Proteomes" id="UP000789901"/>
    </source>
</evidence>
<feature type="non-terminal residue" evidence="4">
    <location>
        <position position="139"/>
    </location>
</feature>
<evidence type="ECO:0000256" key="1">
    <source>
        <dbReference type="PROSITE-ProRule" id="PRU00267"/>
    </source>
</evidence>
<sequence length="139" mass="16178">MSNNINPEETVNVLLIYLIQLKYLAIQSIKRNHNDLLKKNNSNKELSKLPKPSEKSSKFNTFSIRTKAKKTPSPNAFIFYRQAKQSGIVAANKNISNNEVSKEIGSMWHKEPLDNICKYPKYKYHPRRLDERRGDLKET</sequence>
<dbReference type="InterPro" id="IPR036910">
    <property type="entry name" value="HMG_box_dom_sf"/>
</dbReference>
<dbReference type="PROSITE" id="PS50118">
    <property type="entry name" value="HMG_BOX_2"/>
    <property type="match status" value="1"/>
</dbReference>
<feature type="region of interest" description="Disordered" evidence="2">
    <location>
        <begin position="37"/>
        <end position="65"/>
    </location>
</feature>
<evidence type="ECO:0000259" key="3">
    <source>
        <dbReference type="PROSITE" id="PS50118"/>
    </source>
</evidence>